<feature type="non-terminal residue" evidence="4">
    <location>
        <position position="1"/>
    </location>
</feature>
<dbReference type="GO" id="GO:0003341">
    <property type="term" value="P:cilium movement"/>
    <property type="evidence" value="ECO:0007669"/>
    <property type="project" value="TreeGrafter"/>
</dbReference>
<protein>
    <submittedName>
        <fullName evidence="4">Putative heat repeat-containing protein 2</fullName>
    </submittedName>
</protein>
<reference evidence="4" key="1">
    <citation type="journal article" date="2014" name="PLoS Negl. Trop. Dis.">
        <title>An updated insight into the Sialotranscriptome of Triatoma infestans: developmental stage and geographic variations.</title>
        <authorList>
            <person name="Schwarz A."/>
            <person name="Medrano-Mercado N."/>
            <person name="Schaub G.A."/>
            <person name="Struchiner C.J."/>
            <person name="Bargues M.D."/>
            <person name="Levy M.Z."/>
            <person name="Ribeiro J.M."/>
        </authorList>
    </citation>
    <scope>NUCLEOTIDE SEQUENCE</scope>
    <source>
        <strain evidence="4">Chile</strain>
        <tissue evidence="4">Salivary glands</tissue>
    </source>
</reference>
<dbReference type="AlphaFoldDB" id="A0A023EXD0"/>
<sequence>LERLINILQSSDKSAKKKAFAEIKSIVNTSSGNELIELYHRLAGVLRISFQDTTESCRDQAFQITYEFIKRLDADKTNLTSLIPAVHSRICRIEDYEHSEEIRHFIVKFLALLIEKYERDIAPYTGDIVDILSKLVADDAPHVKKSSCACLIKLANTTPYEFFQNTKKCVKPLSNNLSHQHWRVRVAAIEAIEWTMLKGDNKFVSEIINPLSRRLLDDSPFVRMATTKLVGHWMLELVDRYSFFSHLVPLILTSLTDECEDIVQEAQTLWDKAGKQYVRENERDYKDRMDYEPLNLVHYPPGVQRPGLGCRILIERECGKFIQAIGKELCDWVALVKVKAAQLLSQLTLHAEHNITMQMDKIIGPMSKAAMDNEIPTVVTFVRLAAYYMGFFVPPKVYCDLIVEYMKEASQGERRVIASIISGSKRADLREHLPKVASIFSGRTFKGKDQEALLEVISSVFKTCQEDSLDIGEDIFCALLGVLGLAEGASLIDKAQELLDEFVKLAGGDKRETYDKYCGSLLKTLKEPLWTVHCHEQFIFYAIAIYTGELISTRFTEILEIMKGALSEKSEAEVKLKIYMAVNEIIKDHETTLPTNEIKEAFSTAMLCDILPMQLKWYPGQCAEAIRTIACTSLYLILTTFQLKFQIPSHIPPLMQGLIEDPADKTRILGLLCLIAISSNSDLHETDTYANLITNVLKRLDDCNKQVRELSIKCIQKLYEAHLSQELNNYLNKAVLEFAYATLIIHLDDAEKDFREKVFTCLDSIGGIEPVILREKLLVQNFRDKEILARLITSVEEKLKALSIKESEKTASDSQDKEKIIKTEHKQKDPKIVNEFGQELKISNLCKLDSEKNSNETNENDIKKDEVQDEKSSAEQEQKSEEIDSNDKKELKSESTTSSIHIGDGDS</sequence>
<dbReference type="InterPro" id="IPR056497">
    <property type="entry name" value="HEAT_DAAF5"/>
</dbReference>
<dbReference type="EMBL" id="GBBI01004875">
    <property type="protein sequence ID" value="JAC13837.1"/>
    <property type="molecule type" value="mRNA"/>
</dbReference>
<proteinExistence type="evidence at transcript level"/>
<dbReference type="GO" id="GO:0045505">
    <property type="term" value="F:dynein intermediate chain binding"/>
    <property type="evidence" value="ECO:0007669"/>
    <property type="project" value="TreeGrafter"/>
</dbReference>
<dbReference type="InterPro" id="IPR016024">
    <property type="entry name" value="ARM-type_fold"/>
</dbReference>
<dbReference type="InterPro" id="IPR011989">
    <property type="entry name" value="ARM-like"/>
</dbReference>
<evidence type="ECO:0000313" key="4">
    <source>
        <dbReference type="EMBL" id="JAC13837.1"/>
    </source>
</evidence>
<dbReference type="GO" id="GO:0005737">
    <property type="term" value="C:cytoplasm"/>
    <property type="evidence" value="ECO:0007669"/>
    <property type="project" value="TreeGrafter"/>
</dbReference>
<dbReference type="Gene3D" id="1.25.10.10">
    <property type="entry name" value="Leucine-rich Repeat Variant"/>
    <property type="match status" value="4"/>
</dbReference>
<dbReference type="InterPro" id="IPR057978">
    <property type="entry name" value="TPR_DAAF5"/>
</dbReference>
<evidence type="ECO:0000256" key="1">
    <source>
        <dbReference type="SAM" id="MobiDB-lite"/>
    </source>
</evidence>
<evidence type="ECO:0000259" key="3">
    <source>
        <dbReference type="Pfam" id="PF25757"/>
    </source>
</evidence>
<dbReference type="GO" id="GO:0036158">
    <property type="term" value="P:outer dynein arm assembly"/>
    <property type="evidence" value="ECO:0007669"/>
    <property type="project" value="TreeGrafter"/>
</dbReference>
<dbReference type="Pfam" id="PF24573">
    <property type="entry name" value="HEAT_DAAF5"/>
    <property type="match status" value="1"/>
</dbReference>
<evidence type="ECO:0000259" key="2">
    <source>
        <dbReference type="Pfam" id="PF24573"/>
    </source>
</evidence>
<feature type="region of interest" description="Disordered" evidence="1">
    <location>
        <begin position="806"/>
        <end position="826"/>
    </location>
</feature>
<dbReference type="Pfam" id="PF25757">
    <property type="entry name" value="TPR_DNAAF5"/>
    <property type="match status" value="1"/>
</dbReference>
<feature type="compositionally biased region" description="Basic and acidic residues" evidence="1">
    <location>
        <begin position="848"/>
        <end position="893"/>
    </location>
</feature>
<feature type="domain" description="Dynein axonemal assembly factor 5 HEAT-repeat" evidence="2">
    <location>
        <begin position="298"/>
        <end position="485"/>
    </location>
</feature>
<feature type="region of interest" description="Disordered" evidence="1">
    <location>
        <begin position="847"/>
        <end position="907"/>
    </location>
</feature>
<name>A0A023EXD0_TRIIF</name>
<dbReference type="InterPro" id="IPR052623">
    <property type="entry name" value="DAAF5"/>
</dbReference>
<feature type="domain" description="Dynein axonemal assembly factor 5 TPR repeats" evidence="3">
    <location>
        <begin position="8"/>
        <end position="288"/>
    </location>
</feature>
<dbReference type="PANTHER" id="PTHR16216:SF2">
    <property type="entry name" value="DYNEIN AXONEMAL ASSEMBLY FACTOR 5"/>
    <property type="match status" value="1"/>
</dbReference>
<dbReference type="PANTHER" id="PTHR16216">
    <property type="entry name" value="DYNEIN ASSEMBLY FACTOR 5, AXONEMAL"/>
    <property type="match status" value="1"/>
</dbReference>
<organism evidence="4">
    <name type="scientific">Triatoma infestans</name>
    <name type="common">Assassin bug</name>
    <dbReference type="NCBI Taxonomy" id="30076"/>
    <lineage>
        <taxon>Eukaryota</taxon>
        <taxon>Metazoa</taxon>
        <taxon>Ecdysozoa</taxon>
        <taxon>Arthropoda</taxon>
        <taxon>Hexapoda</taxon>
        <taxon>Insecta</taxon>
        <taxon>Pterygota</taxon>
        <taxon>Neoptera</taxon>
        <taxon>Paraneoptera</taxon>
        <taxon>Hemiptera</taxon>
        <taxon>Heteroptera</taxon>
        <taxon>Panheteroptera</taxon>
        <taxon>Cimicomorpha</taxon>
        <taxon>Reduviidae</taxon>
        <taxon>Triatominae</taxon>
        <taxon>Triatoma</taxon>
    </lineage>
</organism>
<dbReference type="SUPFAM" id="SSF48371">
    <property type="entry name" value="ARM repeat"/>
    <property type="match status" value="1"/>
</dbReference>
<dbReference type="GO" id="GO:0036159">
    <property type="term" value="P:inner dynein arm assembly"/>
    <property type="evidence" value="ECO:0007669"/>
    <property type="project" value="TreeGrafter"/>
</dbReference>
<accession>A0A023EXD0</accession>